<dbReference type="EMBL" id="JAIWQS010000008">
    <property type="protein sequence ID" value="KAJ8899263.1"/>
    <property type="molecule type" value="Genomic_DNA"/>
</dbReference>
<dbReference type="InterPro" id="IPR043145">
    <property type="entry name" value="Znf_ZZ_sf"/>
</dbReference>
<comment type="caution">
    <text evidence="8">The sequence shown here is derived from an EMBL/GenBank/DDBJ whole genome shotgun (WGS) entry which is preliminary data.</text>
</comment>
<feature type="domain" description="RING-type" evidence="6">
    <location>
        <begin position="211"/>
        <end position="249"/>
    </location>
</feature>
<sequence>MEESRRDQVLENPVETEETISDSFVCCVCLDLLHKPIVLPCGHIVCFWCVHKSMDFVRESHCPFCRHPYNHFPTICQMLYFVLLKMYPIASKRREDQILEEEKNTGNFSPLLNINACDSHTNQEYDCQRHLSCSSSTTKKFNLILEPCPTIESMQQMELNPMNQDTGMYIPIQNSDMNDEVTKSNESDQIVSPTYEPNEDCKHVSIVDLQCAACKQLLFHPVVLNCGHVYCQTCIIDRVEEMLRCQECQILHPTGFPKVCLEFDHFLEEQFPKEYALRRNALQLKRQPIKNENQNSCSTKASKSCSLLHSNTGEQNVQSCADPQSKVHVGVGCDSCGMCPIVGDRYRCKDCVEKIGFDLCGDCYNTQSKLPGRFNQQHTPEHKFELVAHNRSRNIFLRLVAGYFEDLTTLTSFDDASEISENEFLAPILSGDPSEGTENSSPRGTNPEGAEDQNWSESIS</sequence>
<protein>
    <recommendedName>
        <fullName evidence="10">E3 ubiquitin-protein ligase PRT1</fullName>
    </recommendedName>
</protein>
<evidence type="ECO:0000256" key="1">
    <source>
        <dbReference type="ARBA" id="ARBA00022723"/>
    </source>
</evidence>
<evidence type="ECO:0000259" key="6">
    <source>
        <dbReference type="PROSITE" id="PS50089"/>
    </source>
</evidence>
<dbReference type="FunFam" id="3.30.60.90:FF:000014">
    <property type="entry name" value="E3 ubiquitin-protein ligase PRT1"/>
    <property type="match status" value="1"/>
</dbReference>
<dbReference type="SMART" id="SM00184">
    <property type="entry name" value="RING"/>
    <property type="match status" value="2"/>
</dbReference>
<dbReference type="InterPro" id="IPR013083">
    <property type="entry name" value="Znf_RING/FYVE/PHD"/>
</dbReference>
<feature type="domain" description="RING-type" evidence="6">
    <location>
        <begin position="26"/>
        <end position="66"/>
    </location>
</feature>
<dbReference type="InterPro" id="IPR000433">
    <property type="entry name" value="Znf_ZZ"/>
</dbReference>
<dbReference type="Proteomes" id="UP001159364">
    <property type="component" value="Linkage Group LG08"/>
</dbReference>
<dbReference type="FunFam" id="3.30.40.10:FF:000489">
    <property type="entry name" value="E3 ubiquitin-protein ligase PRT1"/>
    <property type="match status" value="1"/>
</dbReference>
<keyword evidence="9" id="KW-1185">Reference proteome</keyword>
<keyword evidence="3" id="KW-0862">Zinc</keyword>
<keyword evidence="1" id="KW-0479">Metal-binding</keyword>
<dbReference type="PROSITE" id="PS50135">
    <property type="entry name" value="ZF_ZZ_2"/>
    <property type="match status" value="1"/>
</dbReference>
<dbReference type="SMART" id="SM00291">
    <property type="entry name" value="ZnF_ZZ"/>
    <property type="match status" value="1"/>
</dbReference>
<evidence type="ECO:0008006" key="10">
    <source>
        <dbReference type="Google" id="ProtNLM"/>
    </source>
</evidence>
<organism evidence="8 9">
    <name type="scientific">Erythroxylum novogranatense</name>
    <dbReference type="NCBI Taxonomy" id="1862640"/>
    <lineage>
        <taxon>Eukaryota</taxon>
        <taxon>Viridiplantae</taxon>
        <taxon>Streptophyta</taxon>
        <taxon>Embryophyta</taxon>
        <taxon>Tracheophyta</taxon>
        <taxon>Spermatophyta</taxon>
        <taxon>Magnoliopsida</taxon>
        <taxon>eudicotyledons</taxon>
        <taxon>Gunneridae</taxon>
        <taxon>Pentapetalae</taxon>
        <taxon>rosids</taxon>
        <taxon>fabids</taxon>
        <taxon>Malpighiales</taxon>
        <taxon>Erythroxylaceae</taxon>
        <taxon>Erythroxylum</taxon>
    </lineage>
</organism>
<name>A0AAV8UCJ6_9ROSI</name>
<dbReference type="Gene3D" id="3.30.60.90">
    <property type="match status" value="1"/>
</dbReference>
<dbReference type="PROSITE" id="PS50089">
    <property type="entry name" value="ZF_RING_2"/>
    <property type="match status" value="2"/>
</dbReference>
<dbReference type="PANTHER" id="PTHR15898:SF13">
    <property type="entry name" value="BIFUNCTIONAL APOPTOSIS REGULATOR"/>
    <property type="match status" value="1"/>
</dbReference>
<dbReference type="InterPro" id="IPR017907">
    <property type="entry name" value="Znf_RING_CS"/>
</dbReference>
<reference evidence="8 9" key="1">
    <citation type="submission" date="2021-09" db="EMBL/GenBank/DDBJ databases">
        <title>Genomic insights and catalytic innovation underlie evolution of tropane alkaloids biosynthesis.</title>
        <authorList>
            <person name="Wang Y.-J."/>
            <person name="Tian T."/>
            <person name="Huang J.-P."/>
            <person name="Huang S.-X."/>
        </authorList>
    </citation>
    <scope>NUCLEOTIDE SEQUENCE [LARGE SCALE GENOMIC DNA]</scope>
    <source>
        <strain evidence="8">KIB-2018</strain>
        <tissue evidence="8">Leaf</tissue>
    </source>
</reference>
<evidence type="ECO:0000313" key="8">
    <source>
        <dbReference type="EMBL" id="KAJ8899263.1"/>
    </source>
</evidence>
<dbReference type="GO" id="GO:0008270">
    <property type="term" value="F:zinc ion binding"/>
    <property type="evidence" value="ECO:0007669"/>
    <property type="project" value="UniProtKB-KW"/>
</dbReference>
<evidence type="ECO:0000256" key="3">
    <source>
        <dbReference type="ARBA" id="ARBA00022833"/>
    </source>
</evidence>
<dbReference type="PANTHER" id="PTHR15898">
    <property type="entry name" value="BIFUNCTIONAL APOPTOSIS REGULATOR"/>
    <property type="match status" value="1"/>
</dbReference>
<evidence type="ECO:0000256" key="4">
    <source>
        <dbReference type="PROSITE-ProRule" id="PRU00228"/>
    </source>
</evidence>
<dbReference type="GO" id="GO:0061630">
    <property type="term" value="F:ubiquitin protein ligase activity"/>
    <property type="evidence" value="ECO:0007669"/>
    <property type="project" value="TreeGrafter"/>
</dbReference>
<dbReference type="InterPro" id="IPR027370">
    <property type="entry name" value="Znf-RING_euk"/>
</dbReference>
<evidence type="ECO:0000256" key="5">
    <source>
        <dbReference type="SAM" id="MobiDB-lite"/>
    </source>
</evidence>
<proteinExistence type="predicted"/>
<dbReference type="SUPFAM" id="SSF57850">
    <property type="entry name" value="RING/U-box"/>
    <property type="match status" value="3"/>
</dbReference>
<keyword evidence="2 4" id="KW-0863">Zinc-finger</keyword>
<dbReference type="InterPro" id="IPR001841">
    <property type="entry name" value="Znf_RING"/>
</dbReference>
<feature type="domain" description="ZZ-type" evidence="7">
    <location>
        <begin position="328"/>
        <end position="392"/>
    </location>
</feature>
<evidence type="ECO:0000313" key="9">
    <source>
        <dbReference type="Proteomes" id="UP001159364"/>
    </source>
</evidence>
<dbReference type="Gene3D" id="3.30.40.10">
    <property type="entry name" value="Zinc/RING finger domain, C3HC4 (zinc finger)"/>
    <property type="match status" value="2"/>
</dbReference>
<dbReference type="GO" id="GO:0043161">
    <property type="term" value="P:proteasome-mediated ubiquitin-dependent protein catabolic process"/>
    <property type="evidence" value="ECO:0007669"/>
    <property type="project" value="TreeGrafter"/>
</dbReference>
<gene>
    <name evidence="8" type="ORF">K2173_017295</name>
</gene>
<dbReference type="AlphaFoldDB" id="A0AAV8UCJ6"/>
<evidence type="ECO:0000256" key="2">
    <source>
        <dbReference type="ARBA" id="ARBA00022771"/>
    </source>
</evidence>
<dbReference type="Pfam" id="PF13445">
    <property type="entry name" value="zf-RING_UBOX"/>
    <property type="match status" value="1"/>
</dbReference>
<dbReference type="Pfam" id="PF13920">
    <property type="entry name" value="zf-C3HC4_3"/>
    <property type="match status" value="1"/>
</dbReference>
<feature type="region of interest" description="Disordered" evidence="5">
    <location>
        <begin position="424"/>
        <end position="460"/>
    </location>
</feature>
<evidence type="ECO:0000259" key="7">
    <source>
        <dbReference type="PROSITE" id="PS50135"/>
    </source>
</evidence>
<dbReference type="PROSITE" id="PS00518">
    <property type="entry name" value="ZF_RING_1"/>
    <property type="match status" value="2"/>
</dbReference>
<dbReference type="Pfam" id="PF00569">
    <property type="entry name" value="ZZ"/>
    <property type="match status" value="1"/>
</dbReference>
<accession>A0AAV8UCJ6</accession>